<protein>
    <recommendedName>
        <fullName evidence="1">GED domain-containing protein</fullName>
    </recommendedName>
</protein>
<evidence type="ECO:0000313" key="2">
    <source>
        <dbReference type="EMBL" id="CEL07553.1"/>
    </source>
</evidence>
<dbReference type="OrthoDB" id="415706at2759"/>
<proteinExistence type="predicted"/>
<dbReference type="STRING" id="454130.A0A0U5G6K1"/>
<evidence type="ECO:0000259" key="1">
    <source>
        <dbReference type="PROSITE" id="PS51388"/>
    </source>
</evidence>
<dbReference type="AlphaFoldDB" id="A0A0U5G6K1"/>
<sequence>MSCIANDKELSDLLNQINELRTLGVTGPVEPPQLIVSGRQSPSKATILEMISGLWFPEVSGFAIKLTLRKSPTRTVKASIVPGPSRNAEETQRLRAFTPEKFDIIDGLPELIRQVAGRLVIDNRVSDDLLKIENNRAPELATLKQKLLEKLDELTAHLSRSPPLPLGKAFLIKTQQSRSDRVRASVVASLATTNDHATASTYGYSTESIKRAVSTLEASRDDPDFVAAGIIDQMEAYYDSTLMIFINNVAVVGIENCLLEPLKQILTCQTINNMEDDQVQRIAAEPAHLTGERQRLSQDIGKLQAGLQVLSLSKPMEPSWANAPALETNQCPSRNATKMLEKPERVTTVAASKSQVEYLAHSPTIPPPSTTSVASHEALKATPASKSRFTDPPKPLFGAPVKPLIAAGTGLSRFGTSSEPIYDTGNSALNTGSRPASPQHSIFGYSPQAASDTGISALYMANRSAAPHYSIFGHSSEAASDSSRLSLFG</sequence>
<accession>A0A0U5G6K1</accession>
<feature type="domain" description="GED" evidence="1">
    <location>
        <begin position="227"/>
        <end position="318"/>
    </location>
</feature>
<name>A0A0U5G6K1_ASPCI</name>
<dbReference type="InterPro" id="IPR020850">
    <property type="entry name" value="GED_dom"/>
</dbReference>
<evidence type="ECO:0000313" key="3">
    <source>
        <dbReference type="Proteomes" id="UP000054771"/>
    </source>
</evidence>
<reference evidence="3" key="1">
    <citation type="journal article" date="2016" name="Genome Announc.">
        <title>Draft genome sequences of fungus Aspergillus calidoustus.</title>
        <authorList>
            <person name="Horn F."/>
            <person name="Linde J."/>
            <person name="Mattern D.J."/>
            <person name="Walther G."/>
            <person name="Guthke R."/>
            <person name="Scherlach K."/>
            <person name="Martin K."/>
            <person name="Brakhage A.A."/>
            <person name="Petzke L."/>
            <person name="Valiante V."/>
        </authorList>
    </citation>
    <scope>NUCLEOTIDE SEQUENCE [LARGE SCALE GENOMIC DNA]</scope>
    <source>
        <strain evidence="3">SF006504</strain>
    </source>
</reference>
<dbReference type="PROSITE" id="PS51388">
    <property type="entry name" value="GED"/>
    <property type="match status" value="1"/>
</dbReference>
<organism evidence="2 3">
    <name type="scientific">Aspergillus calidoustus</name>
    <dbReference type="NCBI Taxonomy" id="454130"/>
    <lineage>
        <taxon>Eukaryota</taxon>
        <taxon>Fungi</taxon>
        <taxon>Dikarya</taxon>
        <taxon>Ascomycota</taxon>
        <taxon>Pezizomycotina</taxon>
        <taxon>Eurotiomycetes</taxon>
        <taxon>Eurotiomycetidae</taxon>
        <taxon>Eurotiales</taxon>
        <taxon>Aspergillaceae</taxon>
        <taxon>Aspergillus</taxon>
        <taxon>Aspergillus subgen. Nidulantes</taxon>
    </lineage>
</organism>
<gene>
    <name evidence="2" type="ORF">ASPCAL10710</name>
</gene>
<dbReference type="Proteomes" id="UP000054771">
    <property type="component" value="Unassembled WGS sequence"/>
</dbReference>
<dbReference type="InterPro" id="IPR027417">
    <property type="entry name" value="P-loop_NTPase"/>
</dbReference>
<dbReference type="Gene3D" id="3.40.50.300">
    <property type="entry name" value="P-loop containing nucleotide triphosphate hydrolases"/>
    <property type="match status" value="1"/>
</dbReference>
<keyword evidence="3" id="KW-1185">Reference proteome</keyword>
<dbReference type="EMBL" id="CDMC01000009">
    <property type="protein sequence ID" value="CEL07553.1"/>
    <property type="molecule type" value="Genomic_DNA"/>
</dbReference>